<dbReference type="EMBL" id="BOOJ01000052">
    <property type="protein sequence ID" value="GIH95258.1"/>
    <property type="molecule type" value="Genomic_DNA"/>
</dbReference>
<gene>
    <name evidence="1" type="ORF">Psi01_58880</name>
</gene>
<comment type="caution">
    <text evidence="1">The sequence shown here is derived from an EMBL/GenBank/DDBJ whole genome shotgun (WGS) entry which is preliminary data.</text>
</comment>
<sequence>MDDLIGFLNARLDEDRTTADDESAAGTRYTADRIHKDVAADRKLIARYTAAVESHAHALQMLRSLAGDPDADPARRAAAQEDVAACHGQAAALLAVLEDRAERFDDHPDYQPSWRP</sequence>
<protein>
    <submittedName>
        <fullName evidence="1">Uncharacterized protein</fullName>
    </submittedName>
</protein>
<reference evidence="1 2" key="1">
    <citation type="submission" date="2021-01" db="EMBL/GenBank/DDBJ databases">
        <title>Whole genome shotgun sequence of Planobispora siamensis NBRC 107568.</title>
        <authorList>
            <person name="Komaki H."/>
            <person name="Tamura T."/>
        </authorList>
    </citation>
    <scope>NUCLEOTIDE SEQUENCE [LARGE SCALE GENOMIC DNA]</scope>
    <source>
        <strain evidence="1 2">NBRC 107568</strain>
    </source>
</reference>
<organism evidence="1 2">
    <name type="scientific">Planobispora siamensis</name>
    <dbReference type="NCBI Taxonomy" id="936338"/>
    <lineage>
        <taxon>Bacteria</taxon>
        <taxon>Bacillati</taxon>
        <taxon>Actinomycetota</taxon>
        <taxon>Actinomycetes</taxon>
        <taxon>Streptosporangiales</taxon>
        <taxon>Streptosporangiaceae</taxon>
        <taxon>Planobispora</taxon>
    </lineage>
</organism>
<dbReference type="Pfam" id="PF19730">
    <property type="entry name" value="DUF6221"/>
    <property type="match status" value="1"/>
</dbReference>
<dbReference type="InterPro" id="IPR046193">
    <property type="entry name" value="DUF6221"/>
</dbReference>
<proteinExistence type="predicted"/>
<name>A0A8J3SJ00_9ACTN</name>
<evidence type="ECO:0000313" key="2">
    <source>
        <dbReference type="Proteomes" id="UP000619788"/>
    </source>
</evidence>
<accession>A0A8J3SJ00</accession>
<dbReference type="AlphaFoldDB" id="A0A8J3SJ00"/>
<evidence type="ECO:0000313" key="1">
    <source>
        <dbReference type="EMBL" id="GIH95258.1"/>
    </source>
</evidence>
<dbReference type="Proteomes" id="UP000619788">
    <property type="component" value="Unassembled WGS sequence"/>
</dbReference>
<keyword evidence="2" id="KW-1185">Reference proteome</keyword>